<organism evidence="7 8">
    <name type="scientific">Knoellia locipacati</name>
    <dbReference type="NCBI Taxonomy" id="882824"/>
    <lineage>
        <taxon>Bacteria</taxon>
        <taxon>Bacillati</taxon>
        <taxon>Actinomycetota</taxon>
        <taxon>Actinomycetes</taxon>
        <taxon>Micrococcales</taxon>
        <taxon>Intrasporangiaceae</taxon>
        <taxon>Knoellia</taxon>
    </lineage>
</organism>
<protein>
    <submittedName>
        <fullName evidence="7">Peptide ABC transporter ATP-binding protein</fullName>
    </submittedName>
</protein>
<dbReference type="InterPro" id="IPR013563">
    <property type="entry name" value="Oligopep_ABC_C"/>
</dbReference>
<dbReference type="SUPFAM" id="SSF52540">
    <property type="entry name" value="P-loop containing nucleoside triphosphate hydrolases"/>
    <property type="match status" value="2"/>
</dbReference>
<dbReference type="SMART" id="SM00382">
    <property type="entry name" value="AAA"/>
    <property type="match status" value="2"/>
</dbReference>
<dbReference type="Proteomes" id="UP000321793">
    <property type="component" value="Unassembled WGS sequence"/>
</dbReference>
<feature type="domain" description="ABC transporter" evidence="6">
    <location>
        <begin position="293"/>
        <end position="535"/>
    </location>
</feature>
<evidence type="ECO:0000313" key="7">
    <source>
        <dbReference type="EMBL" id="GEQ13566.1"/>
    </source>
</evidence>
<dbReference type="InterPro" id="IPR027417">
    <property type="entry name" value="P-loop_NTPase"/>
</dbReference>
<keyword evidence="4 7" id="KW-0067">ATP-binding</keyword>
<evidence type="ECO:0000256" key="4">
    <source>
        <dbReference type="ARBA" id="ARBA00022840"/>
    </source>
</evidence>
<evidence type="ECO:0000256" key="3">
    <source>
        <dbReference type="ARBA" id="ARBA00022741"/>
    </source>
</evidence>
<reference evidence="7 8" key="1">
    <citation type="submission" date="2019-07" db="EMBL/GenBank/DDBJ databases">
        <title>Whole genome shotgun sequence of Knoellia locipacati NBRC 109775.</title>
        <authorList>
            <person name="Hosoyama A."/>
            <person name="Uohara A."/>
            <person name="Ohji S."/>
            <person name="Ichikawa N."/>
        </authorList>
    </citation>
    <scope>NUCLEOTIDE SEQUENCE [LARGE SCALE GENOMIC DNA]</scope>
    <source>
        <strain evidence="7 8">NBRC 109775</strain>
    </source>
</reference>
<dbReference type="OrthoDB" id="3677453at2"/>
<dbReference type="Pfam" id="PF08352">
    <property type="entry name" value="oligo_HPY"/>
    <property type="match status" value="2"/>
</dbReference>
<evidence type="ECO:0000256" key="2">
    <source>
        <dbReference type="ARBA" id="ARBA00022448"/>
    </source>
</evidence>
<feature type="region of interest" description="Disordered" evidence="5">
    <location>
        <begin position="264"/>
        <end position="288"/>
    </location>
</feature>
<keyword evidence="3" id="KW-0547">Nucleotide-binding</keyword>
<dbReference type="GO" id="GO:0055085">
    <property type="term" value="P:transmembrane transport"/>
    <property type="evidence" value="ECO:0007669"/>
    <property type="project" value="UniProtKB-ARBA"/>
</dbReference>
<feature type="domain" description="ABC transporter" evidence="6">
    <location>
        <begin position="8"/>
        <end position="258"/>
    </location>
</feature>
<dbReference type="InterPro" id="IPR003593">
    <property type="entry name" value="AAA+_ATPase"/>
</dbReference>
<feature type="compositionally biased region" description="Low complexity" evidence="5">
    <location>
        <begin position="273"/>
        <end position="288"/>
    </location>
</feature>
<keyword evidence="2" id="KW-0813">Transport</keyword>
<dbReference type="Pfam" id="PF00005">
    <property type="entry name" value="ABC_tran"/>
    <property type="match status" value="2"/>
</dbReference>
<dbReference type="InterPro" id="IPR003439">
    <property type="entry name" value="ABC_transporter-like_ATP-bd"/>
</dbReference>
<dbReference type="PANTHER" id="PTHR43776:SF7">
    <property type="entry name" value="D,D-DIPEPTIDE TRANSPORT ATP-BINDING PROTEIN DDPF-RELATED"/>
    <property type="match status" value="1"/>
</dbReference>
<dbReference type="GO" id="GO:0016887">
    <property type="term" value="F:ATP hydrolysis activity"/>
    <property type="evidence" value="ECO:0007669"/>
    <property type="project" value="InterPro"/>
</dbReference>
<dbReference type="PANTHER" id="PTHR43776">
    <property type="entry name" value="TRANSPORT ATP-BINDING PROTEIN"/>
    <property type="match status" value="1"/>
</dbReference>
<proteinExistence type="inferred from homology"/>
<dbReference type="CDD" id="cd03257">
    <property type="entry name" value="ABC_NikE_OppD_transporters"/>
    <property type="match status" value="2"/>
</dbReference>
<comment type="similarity">
    <text evidence="1">Belongs to the ABC transporter superfamily.</text>
</comment>
<dbReference type="PROSITE" id="PS00211">
    <property type="entry name" value="ABC_TRANSPORTER_1"/>
    <property type="match status" value="2"/>
</dbReference>
<dbReference type="GO" id="GO:0005524">
    <property type="term" value="F:ATP binding"/>
    <property type="evidence" value="ECO:0007669"/>
    <property type="project" value="UniProtKB-KW"/>
</dbReference>
<accession>A0A512T014</accession>
<dbReference type="InterPro" id="IPR017871">
    <property type="entry name" value="ABC_transporter-like_CS"/>
</dbReference>
<evidence type="ECO:0000313" key="8">
    <source>
        <dbReference type="Proteomes" id="UP000321793"/>
    </source>
</evidence>
<dbReference type="PROSITE" id="PS50893">
    <property type="entry name" value="ABC_TRANSPORTER_2"/>
    <property type="match status" value="2"/>
</dbReference>
<name>A0A512T014_9MICO</name>
<keyword evidence="8" id="KW-1185">Reference proteome</keyword>
<evidence type="ECO:0000256" key="5">
    <source>
        <dbReference type="SAM" id="MobiDB-lite"/>
    </source>
</evidence>
<dbReference type="GO" id="GO:0015833">
    <property type="term" value="P:peptide transport"/>
    <property type="evidence" value="ECO:0007669"/>
    <property type="project" value="InterPro"/>
</dbReference>
<gene>
    <name evidence="7" type="primary">dppD</name>
    <name evidence="7" type="ORF">KLO01_16130</name>
</gene>
<comment type="caution">
    <text evidence="7">The sequence shown here is derived from an EMBL/GenBank/DDBJ whole genome shotgun (WGS) entry which is preliminary data.</text>
</comment>
<dbReference type="RefSeq" id="WP_147063939.1">
    <property type="nucleotide sequence ID" value="NZ_BAABDN010000001.1"/>
</dbReference>
<dbReference type="FunFam" id="3.40.50.300:FF:000016">
    <property type="entry name" value="Oligopeptide ABC transporter ATP-binding component"/>
    <property type="match status" value="1"/>
</dbReference>
<evidence type="ECO:0000256" key="1">
    <source>
        <dbReference type="ARBA" id="ARBA00005417"/>
    </source>
</evidence>
<sequence>MTHDAPALSITDLHIGFRSRRGLSTAVRGVSFDIARGETLALVGESGSGKSTTAAAVNRLLPDTAEISEGSIVVAGRDVAALAPRELQALRGAGIGLVPQDPMTNLNPVMRIGDQIAEAFEVHDVATGSQAHDRAVQLLEAVGIPDAATRARQYPHEFSGGMRQRVLIAMGLACKPALLIADEPTSALDVTVQRRVLDLLADLTDEMGTAVLLITHDLTLAAERADRVAVMQAGEIVEIGTAHDVMHAPQHDYTRRLLAAIPGTTATPRDQPASSGTESSGTGSSGAAATPLVEVRDLVKVYGGGTKAYAAVDGVSLTIPAGRTVSVVGESGSGKSTVANMLLGLVEPTSGTVLVDGQPVAGGRRALKAVRRRIQPVFQNPYASLDPRFTVGRSVAEPMGVHGIGDKASRRARVAELLEQVALPADVADRHPHQLSGGQRQRVAIARALSLEPDLVVLDEAVSALDVLVQQQILELLARLQSELGLAYLFISHDLAVVRMISDEVHVMQQGRIVESGSPEALFSSPQEDYTQELLSAIPRGA</sequence>
<evidence type="ECO:0000259" key="6">
    <source>
        <dbReference type="PROSITE" id="PS50893"/>
    </source>
</evidence>
<dbReference type="NCBIfam" id="NF008453">
    <property type="entry name" value="PRK11308.1"/>
    <property type="match status" value="2"/>
</dbReference>
<dbReference type="AlphaFoldDB" id="A0A512T014"/>
<dbReference type="NCBIfam" id="NF010167">
    <property type="entry name" value="PRK13648.1"/>
    <property type="match status" value="2"/>
</dbReference>
<dbReference type="Gene3D" id="3.40.50.300">
    <property type="entry name" value="P-loop containing nucleotide triphosphate hydrolases"/>
    <property type="match status" value="2"/>
</dbReference>
<dbReference type="EMBL" id="BKBA01000006">
    <property type="protein sequence ID" value="GEQ13566.1"/>
    <property type="molecule type" value="Genomic_DNA"/>
</dbReference>
<dbReference type="NCBIfam" id="NF007739">
    <property type="entry name" value="PRK10419.1"/>
    <property type="match status" value="2"/>
</dbReference>
<dbReference type="InterPro" id="IPR050319">
    <property type="entry name" value="ABC_transp_ATP-bind"/>
</dbReference>